<evidence type="ECO:0000256" key="2">
    <source>
        <dbReference type="ARBA" id="ARBA00029447"/>
    </source>
</evidence>
<evidence type="ECO:0000256" key="4">
    <source>
        <dbReference type="SAM" id="Phobius"/>
    </source>
</evidence>
<keyword evidence="8" id="KW-1185">Reference proteome</keyword>
<accession>A0A949TNW0</accession>
<evidence type="ECO:0000313" key="7">
    <source>
        <dbReference type="EMBL" id="MBV7273887.1"/>
    </source>
</evidence>
<dbReference type="GO" id="GO:0007165">
    <property type="term" value="P:signal transduction"/>
    <property type="evidence" value="ECO:0007669"/>
    <property type="project" value="UniProtKB-KW"/>
</dbReference>
<sequence>MFRGNRLGYRIMIQIMPIVIIGLIISSFFNYFSLKNQLNQSFENSKQQVEKDLVQEIKLINSGYFMLEKKIEPELEKKMEVFIDDYNKAGGDIEKIDINKLKADFNVDVFIIDENNTVVKTTQDAARGVNYKKALGDAVADKLNKIRIGNKVYHTRLQPDVLTGLLNKWIYMPSPDHKYILEFGYQASELGKYVKDMDPVMITQELKGKLNFVKDVHIYDENGNPFVNSTEKYNTTPEIVKNCKRAKTEKVVEVQKSNLIFTKYVFVDLSDGVDHLISPNKVIEITFDKSYVNNQLKKLLLGNIIFSLLLILIVSIVVIYFINLRIIKPIGLLKKIADGDFDAATKMKSNDEIAQLGLSLNNMSIKIKGLISASNQTVDEVNKSSEKLFYEMKQMTESSENVSRTVKEITDNSIKQSQMANGANDNMNNFSLTIDWLLNKIDEFNAYMEDGNSSSVYVSEKMKTLLDNIERLGEATRGLNNTITILTNKSKDINGIIDVIQNISDQTGLLALNASIEAARAGESGKGFAVVADEIRKLSEETKVSTDRIGTIVKEIQSEIDISMDEMKNSNELSIKNKDFAEDAQKSLQNVTKLITDMKLANDVLIKEIEKMKIEKESIIVSTSEISNISTSSAAAIEEVSAIIDEQVNGITLVTNSAQKLNEMSEALKEATDKFKL</sequence>
<dbReference type="GO" id="GO:0016020">
    <property type="term" value="C:membrane"/>
    <property type="evidence" value="ECO:0007669"/>
    <property type="project" value="InterPro"/>
</dbReference>
<dbReference type="InterPro" id="IPR003660">
    <property type="entry name" value="HAMP_dom"/>
</dbReference>
<dbReference type="AlphaFoldDB" id="A0A949TNW0"/>
<keyword evidence="1 3" id="KW-0807">Transducer</keyword>
<dbReference type="InterPro" id="IPR004089">
    <property type="entry name" value="MCPsignal_dom"/>
</dbReference>
<evidence type="ECO:0000259" key="6">
    <source>
        <dbReference type="PROSITE" id="PS50885"/>
    </source>
</evidence>
<protein>
    <submittedName>
        <fullName evidence="7">Methyl-accepting chemotaxis protein</fullName>
    </submittedName>
</protein>
<feature type="transmembrane region" description="Helical" evidence="4">
    <location>
        <begin position="299"/>
        <end position="322"/>
    </location>
</feature>
<comment type="similarity">
    <text evidence="2">Belongs to the methyl-accepting chemotaxis (MCP) protein family.</text>
</comment>
<evidence type="ECO:0000256" key="1">
    <source>
        <dbReference type="ARBA" id="ARBA00023224"/>
    </source>
</evidence>
<evidence type="ECO:0000313" key="8">
    <source>
        <dbReference type="Proteomes" id="UP000694308"/>
    </source>
</evidence>
<evidence type="ECO:0000259" key="5">
    <source>
        <dbReference type="PROSITE" id="PS50111"/>
    </source>
</evidence>
<gene>
    <name evidence="7" type="ORF">I6U48_13340</name>
</gene>
<dbReference type="PROSITE" id="PS50111">
    <property type="entry name" value="CHEMOTAXIS_TRANSDUC_2"/>
    <property type="match status" value="1"/>
</dbReference>
<keyword evidence="4" id="KW-0472">Membrane</keyword>
<dbReference type="PANTHER" id="PTHR32089:SF112">
    <property type="entry name" value="LYSOZYME-LIKE PROTEIN-RELATED"/>
    <property type="match status" value="1"/>
</dbReference>
<evidence type="ECO:0000256" key="3">
    <source>
        <dbReference type="PROSITE-ProRule" id="PRU00284"/>
    </source>
</evidence>
<dbReference type="CDD" id="cd06225">
    <property type="entry name" value="HAMP"/>
    <property type="match status" value="1"/>
</dbReference>
<reference evidence="7" key="1">
    <citation type="submission" date="2020-12" db="EMBL/GenBank/DDBJ databases">
        <title>Clostridium thailandense sp. nov., a novel acetogenic bacterium isolated from peat land soil in Thailand.</title>
        <authorList>
            <person name="Chaikitkaew S."/>
            <person name="Birkeland N.K."/>
        </authorList>
    </citation>
    <scope>NUCLEOTIDE SEQUENCE</scope>
    <source>
        <strain evidence="7">PL3</strain>
    </source>
</reference>
<comment type="caution">
    <text evidence="7">The sequence shown here is derived from an EMBL/GenBank/DDBJ whole genome shotgun (WGS) entry which is preliminary data.</text>
</comment>
<feature type="domain" description="HAMP" evidence="6">
    <location>
        <begin position="333"/>
        <end position="372"/>
    </location>
</feature>
<dbReference type="PROSITE" id="PS50885">
    <property type="entry name" value="HAMP"/>
    <property type="match status" value="1"/>
</dbReference>
<dbReference type="Pfam" id="PF00672">
    <property type="entry name" value="HAMP"/>
    <property type="match status" value="1"/>
</dbReference>
<feature type="transmembrane region" description="Helical" evidence="4">
    <location>
        <begin position="12"/>
        <end position="32"/>
    </location>
</feature>
<dbReference type="Pfam" id="PF00015">
    <property type="entry name" value="MCPsignal"/>
    <property type="match status" value="1"/>
</dbReference>
<dbReference type="PANTHER" id="PTHR32089">
    <property type="entry name" value="METHYL-ACCEPTING CHEMOTAXIS PROTEIN MCPB"/>
    <property type="match status" value="1"/>
</dbReference>
<keyword evidence="4" id="KW-0812">Transmembrane</keyword>
<proteinExistence type="inferred from homology"/>
<keyword evidence="4" id="KW-1133">Transmembrane helix</keyword>
<name>A0A949TNW0_9CLOT</name>
<dbReference type="Proteomes" id="UP000694308">
    <property type="component" value="Unassembled WGS sequence"/>
</dbReference>
<feature type="domain" description="Methyl-accepting transducer" evidence="5">
    <location>
        <begin position="391"/>
        <end position="641"/>
    </location>
</feature>
<organism evidence="7 8">
    <name type="scientific">Clostridium thailandense</name>
    <dbReference type="NCBI Taxonomy" id="2794346"/>
    <lineage>
        <taxon>Bacteria</taxon>
        <taxon>Bacillati</taxon>
        <taxon>Bacillota</taxon>
        <taxon>Clostridia</taxon>
        <taxon>Eubacteriales</taxon>
        <taxon>Clostridiaceae</taxon>
        <taxon>Clostridium</taxon>
    </lineage>
</organism>
<dbReference type="SMART" id="SM00283">
    <property type="entry name" value="MA"/>
    <property type="match status" value="1"/>
</dbReference>
<dbReference type="EMBL" id="JAEEGC010000057">
    <property type="protein sequence ID" value="MBV7273887.1"/>
    <property type="molecule type" value="Genomic_DNA"/>
</dbReference>
<dbReference type="RefSeq" id="WP_218320955.1">
    <property type="nucleotide sequence ID" value="NZ_JAEEGC010000057.1"/>
</dbReference>